<evidence type="ECO:0000256" key="7">
    <source>
        <dbReference type="ARBA" id="ARBA00023288"/>
    </source>
</evidence>
<organism evidence="12 13">
    <name type="scientific">Leucocoprinus birnbaumii</name>
    <dbReference type="NCBI Taxonomy" id="56174"/>
    <lineage>
        <taxon>Eukaryota</taxon>
        <taxon>Fungi</taxon>
        <taxon>Dikarya</taxon>
        <taxon>Basidiomycota</taxon>
        <taxon>Agaricomycotina</taxon>
        <taxon>Agaricomycetes</taxon>
        <taxon>Agaricomycetidae</taxon>
        <taxon>Agaricales</taxon>
        <taxon>Agaricineae</taxon>
        <taxon>Agaricaceae</taxon>
        <taxon>Leucocoprinus</taxon>
    </lineage>
</organism>
<dbReference type="InterPro" id="IPR039859">
    <property type="entry name" value="PFA4/ZDH16/20/ERF2-like"/>
</dbReference>
<dbReference type="PANTHER" id="PTHR12246">
    <property type="entry name" value="PALMITOYLTRANSFERASE ZDHHC16"/>
    <property type="match status" value="1"/>
</dbReference>
<keyword evidence="4 10" id="KW-1133">Transmembrane helix</keyword>
<comment type="catalytic activity">
    <reaction evidence="9 10">
        <text>L-cysteinyl-[protein] + hexadecanoyl-CoA = S-hexadecanoyl-L-cysteinyl-[protein] + CoA</text>
        <dbReference type="Rhea" id="RHEA:36683"/>
        <dbReference type="Rhea" id="RHEA-COMP:10131"/>
        <dbReference type="Rhea" id="RHEA-COMP:11032"/>
        <dbReference type="ChEBI" id="CHEBI:29950"/>
        <dbReference type="ChEBI" id="CHEBI:57287"/>
        <dbReference type="ChEBI" id="CHEBI:57379"/>
        <dbReference type="ChEBI" id="CHEBI:74151"/>
        <dbReference type="EC" id="2.3.1.225"/>
    </reaction>
</comment>
<keyword evidence="2 10" id="KW-0808">Transferase</keyword>
<evidence type="ECO:0000256" key="1">
    <source>
        <dbReference type="ARBA" id="ARBA00004141"/>
    </source>
</evidence>
<gene>
    <name evidence="12" type="ORF">NP233_g10256</name>
</gene>
<keyword evidence="5 10" id="KW-0472">Membrane</keyword>
<dbReference type="PROSITE" id="PS50216">
    <property type="entry name" value="DHHC"/>
    <property type="match status" value="1"/>
</dbReference>
<evidence type="ECO:0000256" key="9">
    <source>
        <dbReference type="ARBA" id="ARBA00048048"/>
    </source>
</evidence>
<evidence type="ECO:0000256" key="3">
    <source>
        <dbReference type="ARBA" id="ARBA00022692"/>
    </source>
</evidence>
<feature type="transmembrane region" description="Helical" evidence="10">
    <location>
        <begin position="66"/>
        <end position="87"/>
    </location>
</feature>
<evidence type="ECO:0000259" key="11">
    <source>
        <dbReference type="Pfam" id="PF01529"/>
    </source>
</evidence>
<evidence type="ECO:0000256" key="5">
    <source>
        <dbReference type="ARBA" id="ARBA00023136"/>
    </source>
</evidence>
<evidence type="ECO:0000313" key="13">
    <source>
        <dbReference type="Proteomes" id="UP001213000"/>
    </source>
</evidence>
<dbReference type="EC" id="2.3.1.225" evidence="10"/>
<proteinExistence type="inferred from homology"/>
<evidence type="ECO:0000256" key="6">
    <source>
        <dbReference type="ARBA" id="ARBA00023139"/>
    </source>
</evidence>
<comment type="caution">
    <text evidence="12">The sequence shown here is derived from an EMBL/GenBank/DDBJ whole genome shotgun (WGS) entry which is preliminary data.</text>
</comment>
<comment type="similarity">
    <text evidence="10">Belongs to the DHHC palmitoyltransferase family.</text>
</comment>
<feature type="transmembrane region" description="Helical" evidence="10">
    <location>
        <begin position="207"/>
        <end position="234"/>
    </location>
</feature>
<reference evidence="12" key="1">
    <citation type="submission" date="2022-07" db="EMBL/GenBank/DDBJ databases">
        <title>Genome Sequence of Leucocoprinus birnbaumii.</title>
        <authorList>
            <person name="Buettner E."/>
        </authorList>
    </citation>
    <scope>NUCLEOTIDE SEQUENCE</scope>
    <source>
        <strain evidence="12">VT141</strain>
    </source>
</reference>
<dbReference type="AlphaFoldDB" id="A0AAD5VJK5"/>
<keyword evidence="6" id="KW-0564">Palmitate</keyword>
<comment type="domain">
    <text evidence="10">The DHHC domain is required for palmitoyltransferase activity.</text>
</comment>
<keyword evidence="8 10" id="KW-0012">Acyltransferase</keyword>
<evidence type="ECO:0000313" key="12">
    <source>
        <dbReference type="EMBL" id="KAJ3561331.1"/>
    </source>
</evidence>
<evidence type="ECO:0000256" key="8">
    <source>
        <dbReference type="ARBA" id="ARBA00023315"/>
    </source>
</evidence>
<protein>
    <recommendedName>
        <fullName evidence="10">Palmitoyltransferase</fullName>
        <ecNumber evidence="10">2.3.1.225</ecNumber>
    </recommendedName>
</protein>
<dbReference type="EMBL" id="JANIEX010001019">
    <property type="protein sequence ID" value="KAJ3561331.1"/>
    <property type="molecule type" value="Genomic_DNA"/>
</dbReference>
<feature type="transmembrane region" description="Helical" evidence="10">
    <location>
        <begin position="99"/>
        <end position="124"/>
    </location>
</feature>
<evidence type="ECO:0000256" key="10">
    <source>
        <dbReference type="RuleBase" id="RU079119"/>
    </source>
</evidence>
<dbReference type="Proteomes" id="UP001213000">
    <property type="component" value="Unassembled WGS sequence"/>
</dbReference>
<feature type="domain" description="Palmitoyltransferase DHHC" evidence="11">
    <location>
        <begin position="159"/>
        <end position="283"/>
    </location>
</feature>
<dbReference type="Pfam" id="PF01529">
    <property type="entry name" value="DHHC"/>
    <property type="match status" value="1"/>
</dbReference>
<keyword evidence="3 10" id="KW-0812">Transmembrane</keyword>
<keyword evidence="13" id="KW-1185">Reference proteome</keyword>
<dbReference type="GO" id="GO:0019706">
    <property type="term" value="F:protein-cysteine S-palmitoyltransferase activity"/>
    <property type="evidence" value="ECO:0007669"/>
    <property type="project" value="UniProtKB-EC"/>
</dbReference>
<feature type="transmembrane region" description="Helical" evidence="10">
    <location>
        <begin position="249"/>
        <end position="271"/>
    </location>
</feature>
<keyword evidence="7" id="KW-0449">Lipoprotein</keyword>
<evidence type="ECO:0000256" key="2">
    <source>
        <dbReference type="ARBA" id="ARBA00022679"/>
    </source>
</evidence>
<comment type="subcellular location">
    <subcellularLocation>
        <location evidence="1">Membrane</location>
        <topology evidence="1">Multi-pass membrane protein</topology>
    </subcellularLocation>
</comment>
<dbReference type="InterPro" id="IPR001594">
    <property type="entry name" value="Palmitoyltrfase_DHHC"/>
</dbReference>
<sequence>MQCFYDLQDLERIILNSTKSAMAPRRLPLLNFEFDMQSRNALSPANSSSSSPGGDDRTSVKRWYHYVPLCVVVLLILAPHPSLLFMLVDFHLMTMGQTYAFGIHIFVTYTLTFCAFSSLIVLIARDPGPVTMPKPLGSTDADDDLDLNEALMPSEDYSHPSKWCRRCCAPKPERTHHCTICGRCVLKMDHHCPWLASKCIGHRTYPAFVHFLTCITFLAIYIGFVAGSALIYAFNNPLAVNEYTPIHEMALAFAGAVFTLVIGSFLCYHLYLISTNQTTLENVTPFILLRYLPPLPLGSHGLSDPPLEPELSYEQRGLVREAHGYIRPYDLGWRKNWAQAFGWKRKYGLLFRLICGGSSPGNGKSFPRNPKSDELLARLAKELVDMDLDA</sequence>
<dbReference type="GO" id="GO:0016020">
    <property type="term" value="C:membrane"/>
    <property type="evidence" value="ECO:0007669"/>
    <property type="project" value="UniProtKB-SubCell"/>
</dbReference>
<evidence type="ECO:0000256" key="4">
    <source>
        <dbReference type="ARBA" id="ARBA00022989"/>
    </source>
</evidence>
<name>A0AAD5VJK5_9AGAR</name>
<accession>A0AAD5VJK5</accession>